<dbReference type="EMBL" id="CU459003">
    <property type="protein sequence ID" value="CAM74313.1"/>
    <property type="molecule type" value="Genomic_DNA"/>
</dbReference>
<keyword evidence="5 8" id="KW-1133">Transmembrane helix</keyword>
<evidence type="ECO:0000256" key="1">
    <source>
        <dbReference type="ARBA" id="ARBA00004651"/>
    </source>
</evidence>
<dbReference type="NCBIfam" id="NF010453">
    <property type="entry name" value="PRK13880.1"/>
    <property type="match status" value="1"/>
</dbReference>
<dbReference type="InterPro" id="IPR027417">
    <property type="entry name" value="P-loop_NTPase"/>
</dbReference>
<dbReference type="CDD" id="cd01127">
    <property type="entry name" value="TrwB_TraG_TraD_VirD4"/>
    <property type="match status" value="2"/>
</dbReference>
<dbReference type="Pfam" id="PF02534">
    <property type="entry name" value="T4SS-DNA_transf"/>
    <property type="match status" value="1"/>
</dbReference>
<comment type="subcellular location">
    <subcellularLocation>
        <location evidence="1">Cell membrane</location>
        <topology evidence="1">Multi-pass membrane protein</topology>
    </subcellularLocation>
</comment>
<evidence type="ECO:0000313" key="9">
    <source>
        <dbReference type="EMBL" id="CAM74313.1"/>
    </source>
</evidence>
<keyword evidence="4 8" id="KW-0812">Transmembrane</keyword>
<proteinExistence type="inferred from homology"/>
<comment type="similarity">
    <text evidence="2">Belongs to the VirD4/TraG family.</text>
</comment>
<feature type="region of interest" description="Disordered" evidence="7">
    <location>
        <begin position="576"/>
        <end position="602"/>
    </location>
</feature>
<sequence length="602" mass="66259">MIVVFIPVAIASAVFALFTVWQEFFAFHALQSDSWAWVWKYLQAYGHVPGFIQWGIFGATAGTIALILLIQAIAMRIGGQTRHGSYDEKNLHGSARWARKADVKEAGLLRKTGVVVGGWPKWRGAKTLRHDGPEHILTFAPTRSGKGVGLVLPTLLSWPSSVLVLDIKGENWRLTSGWRASQGQRILKFDPTAEEGSCHYNPLAEVRIGTGHEVADAQNIATMIIDPDGKGLADFWQKSGYAWLTGAILYTLYKIRRDENRIASLPDIDAVLTAVGEGLDSLLADMVSVEAGTEAATRLIQAAAQEMRDRAAQERSGVQSSSKVDLSLYRDPMIARNISGSDFRLDELMNSEAPLSLYIIIPPSDIDRLRPLLRIILNLFMRRLMQNVGADGRATHKHRLLLMLDEFTSIGKLEIFERSLAFMAGYGLKAFLIIQDLLQLQGTYGKENSIMGNCHIRIAYAPNDVTTAKTLSDMCGKATIVQTKRSRSRRALQVIGGNVTDNVSEVGRPLLTPDECMRLKAARKSRRDPEKIVEAGDMLVFSAGAPPILGRQLLYFFDKTLLARSRMAPVGTVEAANDESVPQAEPPMPSPITARLRAAGQS</sequence>
<dbReference type="GO" id="GO:0005886">
    <property type="term" value="C:plasma membrane"/>
    <property type="evidence" value="ECO:0007669"/>
    <property type="project" value="UniProtKB-SubCell"/>
</dbReference>
<evidence type="ECO:0000256" key="4">
    <source>
        <dbReference type="ARBA" id="ARBA00022692"/>
    </source>
</evidence>
<dbReference type="InterPro" id="IPR003688">
    <property type="entry name" value="TraG/VirD4"/>
</dbReference>
<evidence type="ECO:0000256" key="3">
    <source>
        <dbReference type="ARBA" id="ARBA00022475"/>
    </source>
</evidence>
<name>A4TUK6_9PROT</name>
<gene>
    <name evidence="9" type="primary">traG</name>
    <name evidence="9" type="ORF">MGR_2929</name>
</gene>
<keyword evidence="6 8" id="KW-0472">Membrane</keyword>
<evidence type="ECO:0000256" key="2">
    <source>
        <dbReference type="ARBA" id="ARBA00008806"/>
    </source>
</evidence>
<dbReference type="Gene3D" id="3.40.50.300">
    <property type="entry name" value="P-loop containing nucleotide triphosphate hydrolases"/>
    <property type="match status" value="1"/>
</dbReference>
<dbReference type="PANTHER" id="PTHR37937:SF1">
    <property type="entry name" value="CONJUGATIVE TRANSFER: DNA TRANSPORT"/>
    <property type="match status" value="1"/>
</dbReference>
<feature type="transmembrane region" description="Helical" evidence="8">
    <location>
        <begin position="50"/>
        <end position="74"/>
    </location>
</feature>
<organism evidence="9">
    <name type="scientific">Magnetospirillum gryphiswaldense</name>
    <dbReference type="NCBI Taxonomy" id="55518"/>
    <lineage>
        <taxon>Bacteria</taxon>
        <taxon>Pseudomonadati</taxon>
        <taxon>Pseudomonadota</taxon>
        <taxon>Alphaproteobacteria</taxon>
        <taxon>Rhodospirillales</taxon>
        <taxon>Rhodospirillaceae</taxon>
        <taxon>Magnetospirillum</taxon>
    </lineage>
</organism>
<protein>
    <submittedName>
        <fullName evidence="9">Conjugal transfer protein</fullName>
    </submittedName>
</protein>
<dbReference type="AlphaFoldDB" id="A4TUK6"/>
<evidence type="ECO:0000256" key="6">
    <source>
        <dbReference type="ARBA" id="ARBA00023136"/>
    </source>
</evidence>
<accession>A4TUK6</accession>
<keyword evidence="3" id="KW-1003">Cell membrane</keyword>
<evidence type="ECO:0000256" key="8">
    <source>
        <dbReference type="SAM" id="Phobius"/>
    </source>
</evidence>
<dbReference type="PANTHER" id="PTHR37937">
    <property type="entry name" value="CONJUGATIVE TRANSFER: DNA TRANSPORT"/>
    <property type="match status" value="1"/>
</dbReference>
<dbReference type="SUPFAM" id="SSF52540">
    <property type="entry name" value="P-loop containing nucleoside triphosphate hydrolases"/>
    <property type="match status" value="1"/>
</dbReference>
<evidence type="ECO:0000256" key="5">
    <source>
        <dbReference type="ARBA" id="ARBA00022989"/>
    </source>
</evidence>
<dbReference type="InterPro" id="IPR051539">
    <property type="entry name" value="T4SS-coupling_protein"/>
</dbReference>
<evidence type="ECO:0000256" key="7">
    <source>
        <dbReference type="SAM" id="MobiDB-lite"/>
    </source>
</evidence>
<reference evidence="9" key="1">
    <citation type="journal article" date="2007" name="J. Bacteriol.">
        <title>Comparative genome analysis of four magnetotactic bacteria reveals a complex set of group-specific genes implicated in magnetosome biomineralization and function.</title>
        <authorList>
            <person name="Richter M."/>
            <person name="Kube M."/>
            <person name="Bazylinski D.A."/>
            <person name="Lombardot T."/>
            <person name="Gloeckner F.O."/>
            <person name="Reinhardt R."/>
            <person name="Schueler D."/>
        </authorList>
    </citation>
    <scope>NUCLEOTIDE SEQUENCE</scope>
    <source>
        <strain evidence="9">MSR-1</strain>
    </source>
</reference>